<keyword evidence="3" id="KW-0808">Transferase</keyword>
<keyword evidence="5" id="KW-1133">Transmembrane helix</keyword>
<dbReference type="Gene3D" id="2.10.25.30">
    <property type="entry name" value="EGF-like, alliinase"/>
    <property type="match status" value="1"/>
</dbReference>
<dbReference type="Proteomes" id="UP001454036">
    <property type="component" value="Unassembled WGS sequence"/>
</dbReference>
<evidence type="ECO:0000313" key="9">
    <source>
        <dbReference type="Proteomes" id="UP001454036"/>
    </source>
</evidence>
<evidence type="ECO:0000256" key="2">
    <source>
        <dbReference type="ARBA" id="ARBA00006312"/>
    </source>
</evidence>
<protein>
    <submittedName>
        <fullName evidence="8">Transaminase</fullName>
    </submittedName>
</protein>
<keyword evidence="4" id="KW-0663">Pyridoxal phosphate</keyword>
<feature type="domain" description="Alliinase C-terminal" evidence="7">
    <location>
        <begin position="104"/>
        <end position="458"/>
    </location>
</feature>
<keyword evidence="3" id="KW-0032">Aminotransferase</keyword>
<dbReference type="GO" id="GO:0006520">
    <property type="term" value="P:amino acid metabolic process"/>
    <property type="evidence" value="ECO:0007669"/>
    <property type="project" value="TreeGrafter"/>
</dbReference>
<dbReference type="Gene3D" id="3.40.640.10">
    <property type="entry name" value="Type I PLP-dependent aspartate aminotransferase-like (Major domain)"/>
    <property type="match status" value="1"/>
</dbReference>
<feature type="transmembrane region" description="Helical" evidence="5">
    <location>
        <begin position="9"/>
        <end position="27"/>
    </location>
</feature>
<feature type="domain" description="Alliinase EGF-like" evidence="6">
    <location>
        <begin position="48"/>
        <end position="102"/>
    </location>
</feature>
<comment type="similarity">
    <text evidence="2">Belongs to the alliinase family.</text>
</comment>
<proteinExistence type="inferred from homology"/>
<comment type="caution">
    <text evidence="8">The sequence shown here is derived from an EMBL/GenBank/DDBJ whole genome shotgun (WGS) entry which is preliminary data.</text>
</comment>
<sequence length="470" mass="53248">MSRALSSSSCYVISLSVSILLNIFFLVCHLHDDIGSGTWKLQKQELLTWSQIAAAEAETVASISCSGHGRAYLDGEQIDGNHVCECHRCYQGPDCSKFLYDCVADADSGDPLVFEPFWMQNAASSALLVAGWHRMSYTYYDHTFISKELEEHLRKVHEIGGNAKADGKFILFGAGSTQLLNAAVFALSIRNTSSPAKVVASTPYYPLYKQQTEFFKNGNYEFAGDAQLFKNNSDITSNVIEFVTRPNNPDGQLNKAILHGPFVHTIHDHAYYWPHFTAIPAPSDEDIMIFTLSKLTGHAGSRFGWALVRDENVYSQMNMYLSMSEMGISRDTQLRAFQLLKTVVEGDGKDIFRFAYSNMKKRWENLTKIISLSKRFSLQEISPQYCTFFQKVRGPSPAYAWLKCEREEDTDCYAVLEEANIIGRHGNLFNADSRYVRLSLLKSQDEFDLLLYRLHELVSMEDSMKMVQQL</sequence>
<dbReference type="InterPro" id="IPR050478">
    <property type="entry name" value="Ethylene_sulfur-biosynth"/>
</dbReference>
<dbReference type="AlphaFoldDB" id="A0AAV3NSR6"/>
<dbReference type="InterPro" id="IPR006947">
    <property type="entry name" value="EGF_alliinase"/>
</dbReference>
<reference evidence="8 9" key="1">
    <citation type="submission" date="2024-01" db="EMBL/GenBank/DDBJ databases">
        <title>The complete chloroplast genome sequence of Lithospermum erythrorhizon: insights into the phylogenetic relationship among Boraginaceae species and the maternal lineages of purple gromwells.</title>
        <authorList>
            <person name="Okada T."/>
            <person name="Watanabe K."/>
        </authorList>
    </citation>
    <scope>NUCLEOTIDE SEQUENCE [LARGE SCALE GENOMIC DNA]</scope>
</reference>
<evidence type="ECO:0000259" key="7">
    <source>
        <dbReference type="Pfam" id="PF04864"/>
    </source>
</evidence>
<dbReference type="InterPro" id="IPR037029">
    <property type="entry name" value="Alliinase_N_sf"/>
</dbReference>
<keyword evidence="9" id="KW-1185">Reference proteome</keyword>
<dbReference type="GO" id="GO:0008483">
    <property type="term" value="F:transaminase activity"/>
    <property type="evidence" value="ECO:0007669"/>
    <property type="project" value="UniProtKB-KW"/>
</dbReference>
<dbReference type="CDD" id="cd00609">
    <property type="entry name" value="AAT_like"/>
    <property type="match status" value="1"/>
</dbReference>
<evidence type="ECO:0000256" key="4">
    <source>
        <dbReference type="ARBA" id="ARBA00022898"/>
    </source>
</evidence>
<keyword evidence="5" id="KW-0472">Membrane</keyword>
<name>A0AAV3NSR6_LITER</name>
<organism evidence="8 9">
    <name type="scientific">Lithospermum erythrorhizon</name>
    <name type="common">Purple gromwell</name>
    <name type="synonym">Lithospermum officinale var. erythrorhizon</name>
    <dbReference type="NCBI Taxonomy" id="34254"/>
    <lineage>
        <taxon>Eukaryota</taxon>
        <taxon>Viridiplantae</taxon>
        <taxon>Streptophyta</taxon>
        <taxon>Embryophyta</taxon>
        <taxon>Tracheophyta</taxon>
        <taxon>Spermatophyta</taxon>
        <taxon>Magnoliopsida</taxon>
        <taxon>eudicotyledons</taxon>
        <taxon>Gunneridae</taxon>
        <taxon>Pentapetalae</taxon>
        <taxon>asterids</taxon>
        <taxon>lamiids</taxon>
        <taxon>Boraginales</taxon>
        <taxon>Boraginaceae</taxon>
        <taxon>Boraginoideae</taxon>
        <taxon>Lithospermeae</taxon>
        <taxon>Lithospermum</taxon>
    </lineage>
</organism>
<evidence type="ECO:0000313" key="8">
    <source>
        <dbReference type="EMBL" id="GAA0142417.1"/>
    </source>
</evidence>
<dbReference type="PANTHER" id="PTHR43795">
    <property type="entry name" value="BIFUNCTIONAL ASPARTATE AMINOTRANSFERASE AND GLUTAMATE/ASPARTATE-PREPHENATE AMINOTRANSFERASE-RELATED"/>
    <property type="match status" value="1"/>
</dbReference>
<evidence type="ECO:0000256" key="3">
    <source>
        <dbReference type="ARBA" id="ARBA00022576"/>
    </source>
</evidence>
<dbReference type="InterPro" id="IPR015422">
    <property type="entry name" value="PyrdxlP-dep_Trfase_small"/>
</dbReference>
<dbReference type="InterPro" id="IPR006948">
    <property type="entry name" value="Alliinase_C"/>
</dbReference>
<dbReference type="GO" id="GO:0016846">
    <property type="term" value="F:carbon-sulfur lyase activity"/>
    <property type="evidence" value="ECO:0007669"/>
    <property type="project" value="InterPro"/>
</dbReference>
<dbReference type="InterPro" id="IPR015424">
    <property type="entry name" value="PyrdxlP-dep_Trfase"/>
</dbReference>
<evidence type="ECO:0000259" key="6">
    <source>
        <dbReference type="Pfam" id="PF04863"/>
    </source>
</evidence>
<dbReference type="InterPro" id="IPR015421">
    <property type="entry name" value="PyrdxlP-dep_Trfase_major"/>
</dbReference>
<comment type="cofactor">
    <cofactor evidence="1">
        <name>pyridoxal 5'-phosphate</name>
        <dbReference type="ChEBI" id="CHEBI:597326"/>
    </cofactor>
</comment>
<dbReference type="SUPFAM" id="SSF53383">
    <property type="entry name" value="PLP-dependent transferases"/>
    <property type="match status" value="1"/>
</dbReference>
<dbReference type="EMBL" id="BAABME010000395">
    <property type="protein sequence ID" value="GAA0142417.1"/>
    <property type="molecule type" value="Genomic_DNA"/>
</dbReference>
<dbReference type="Gene3D" id="3.90.1150.10">
    <property type="entry name" value="Aspartate Aminotransferase, domain 1"/>
    <property type="match status" value="1"/>
</dbReference>
<evidence type="ECO:0000256" key="1">
    <source>
        <dbReference type="ARBA" id="ARBA00001933"/>
    </source>
</evidence>
<keyword evidence="5" id="KW-0812">Transmembrane</keyword>
<dbReference type="PANTHER" id="PTHR43795:SF56">
    <property type="entry name" value="TRYPTOPHAN AMINOTRANSFERASE-RELATED PROTEIN 4-LIKE"/>
    <property type="match status" value="1"/>
</dbReference>
<gene>
    <name evidence="8" type="ORF">LIER_03323</name>
</gene>
<dbReference type="Pfam" id="PF04863">
    <property type="entry name" value="EGF_alliinase"/>
    <property type="match status" value="1"/>
</dbReference>
<accession>A0AAV3NSR6</accession>
<dbReference type="Pfam" id="PF04864">
    <property type="entry name" value="Alliinase_C"/>
    <property type="match status" value="1"/>
</dbReference>
<evidence type="ECO:0000256" key="5">
    <source>
        <dbReference type="SAM" id="Phobius"/>
    </source>
</evidence>